<dbReference type="EMBL" id="QTSX02000761">
    <property type="protein sequence ID" value="KAJ9085464.1"/>
    <property type="molecule type" value="Genomic_DNA"/>
</dbReference>
<gene>
    <name evidence="1" type="ORF">DSO57_1013720</name>
</gene>
<accession>A0ACC2UEI1</accession>
<comment type="caution">
    <text evidence="1">The sequence shown here is derived from an EMBL/GenBank/DDBJ whole genome shotgun (WGS) entry which is preliminary data.</text>
</comment>
<dbReference type="Proteomes" id="UP001165960">
    <property type="component" value="Unassembled WGS sequence"/>
</dbReference>
<evidence type="ECO:0000313" key="1">
    <source>
        <dbReference type="EMBL" id="KAJ9085464.1"/>
    </source>
</evidence>
<protein>
    <submittedName>
        <fullName evidence="1">Uncharacterized protein</fullName>
    </submittedName>
</protein>
<organism evidence="1 2">
    <name type="scientific">Entomophthora muscae</name>
    <dbReference type="NCBI Taxonomy" id="34485"/>
    <lineage>
        <taxon>Eukaryota</taxon>
        <taxon>Fungi</taxon>
        <taxon>Fungi incertae sedis</taxon>
        <taxon>Zoopagomycota</taxon>
        <taxon>Entomophthoromycotina</taxon>
        <taxon>Entomophthoromycetes</taxon>
        <taxon>Entomophthorales</taxon>
        <taxon>Entomophthoraceae</taxon>
        <taxon>Entomophthora</taxon>
    </lineage>
</organism>
<sequence>MLPGFLLVLFVSNCHGFSLRKASSPPKKVIGRHTQEICKDEFTESKHKALSEGYKSMVTSLEPGYLTYETVPNFFKTYCVQLTCHQCYSTTQISRLGMSLWAYAKNKCSRNTLVDRKDANCKCILKYLENNCQTKDGFRKKYVKNKQLK</sequence>
<name>A0ACC2UEI1_9FUNG</name>
<reference evidence="1" key="1">
    <citation type="submission" date="2022-04" db="EMBL/GenBank/DDBJ databases">
        <title>Genome of the entomopathogenic fungus Entomophthora muscae.</title>
        <authorList>
            <person name="Elya C."/>
            <person name="Lovett B.R."/>
            <person name="Lee E."/>
            <person name="Macias A.M."/>
            <person name="Hajek A.E."/>
            <person name="De Bivort B.L."/>
            <person name="Kasson M.T."/>
            <person name="De Fine Licht H.H."/>
            <person name="Stajich J.E."/>
        </authorList>
    </citation>
    <scope>NUCLEOTIDE SEQUENCE</scope>
    <source>
        <strain evidence="1">Berkeley</strain>
    </source>
</reference>
<evidence type="ECO:0000313" key="2">
    <source>
        <dbReference type="Proteomes" id="UP001165960"/>
    </source>
</evidence>
<keyword evidence="2" id="KW-1185">Reference proteome</keyword>
<proteinExistence type="predicted"/>